<keyword evidence="1" id="KW-0812">Transmembrane</keyword>
<comment type="caution">
    <text evidence="2">The sequence shown here is derived from an EMBL/GenBank/DDBJ whole genome shotgun (WGS) entry which is preliminary data.</text>
</comment>
<evidence type="ECO:0000256" key="1">
    <source>
        <dbReference type="SAM" id="Phobius"/>
    </source>
</evidence>
<feature type="transmembrane region" description="Helical" evidence="1">
    <location>
        <begin position="77"/>
        <end position="102"/>
    </location>
</feature>
<name>A0A6G0U2M6_APHGL</name>
<keyword evidence="1" id="KW-0472">Membrane</keyword>
<organism evidence="2 3">
    <name type="scientific">Aphis glycines</name>
    <name type="common">Soybean aphid</name>
    <dbReference type="NCBI Taxonomy" id="307491"/>
    <lineage>
        <taxon>Eukaryota</taxon>
        <taxon>Metazoa</taxon>
        <taxon>Ecdysozoa</taxon>
        <taxon>Arthropoda</taxon>
        <taxon>Hexapoda</taxon>
        <taxon>Insecta</taxon>
        <taxon>Pterygota</taxon>
        <taxon>Neoptera</taxon>
        <taxon>Paraneoptera</taxon>
        <taxon>Hemiptera</taxon>
        <taxon>Sternorrhyncha</taxon>
        <taxon>Aphidomorpha</taxon>
        <taxon>Aphidoidea</taxon>
        <taxon>Aphididae</taxon>
        <taxon>Aphidini</taxon>
        <taxon>Aphis</taxon>
        <taxon>Aphis</taxon>
    </lineage>
</organism>
<proteinExistence type="predicted"/>
<gene>
    <name evidence="2" type="ORF">AGLY_002453</name>
</gene>
<dbReference type="Proteomes" id="UP000475862">
    <property type="component" value="Unassembled WGS sequence"/>
</dbReference>
<reference evidence="2 3" key="1">
    <citation type="submission" date="2019-08" db="EMBL/GenBank/DDBJ databases">
        <title>The genome of the soybean aphid Biotype 1, its phylome, world population structure and adaptation to the North American continent.</title>
        <authorList>
            <person name="Giordano R."/>
            <person name="Donthu R.K."/>
            <person name="Hernandez A.G."/>
            <person name="Wright C.L."/>
            <person name="Zimin A.V."/>
        </authorList>
    </citation>
    <scope>NUCLEOTIDE SEQUENCE [LARGE SCALE GENOMIC DNA]</scope>
    <source>
        <tissue evidence="2">Whole aphids</tissue>
    </source>
</reference>
<accession>A0A6G0U2M6</accession>
<dbReference type="AlphaFoldDB" id="A0A6G0U2M6"/>
<keyword evidence="1" id="KW-1133">Transmembrane helix</keyword>
<keyword evidence="3" id="KW-1185">Reference proteome</keyword>
<sequence>MGIGLVLNSISEKCESDEVLFSLFQFQQHMFQTDFDSKFSYPNNGFPQCTRSSYNSENKMNRAMANELKIKNLTPRYFLDVSNIAVFVSGRFIFFYILMVFLNTNCFFLFTSSQVQHSWWHSIGRTGQHHTRCPGDGIRCRWQGNGPRSRTRSMMTSPANNAATRVNSTATPAEHTLAVPTRNDDYGSTAVVETVRAWVPADGLYTVYRPKLATGWTV</sequence>
<dbReference type="EMBL" id="VYZN01000009">
    <property type="protein sequence ID" value="KAE9542542.1"/>
    <property type="molecule type" value="Genomic_DNA"/>
</dbReference>
<evidence type="ECO:0000313" key="3">
    <source>
        <dbReference type="Proteomes" id="UP000475862"/>
    </source>
</evidence>
<evidence type="ECO:0000313" key="2">
    <source>
        <dbReference type="EMBL" id="KAE9542542.1"/>
    </source>
</evidence>
<protein>
    <submittedName>
        <fullName evidence="2">Uncharacterized protein</fullName>
    </submittedName>
</protein>